<dbReference type="InterPro" id="IPR007658">
    <property type="entry name" value="DUF594"/>
</dbReference>
<name>A0AA88A3Y7_FICCA</name>
<dbReference type="Pfam" id="PF04578">
    <property type="entry name" value="DUF594"/>
    <property type="match status" value="1"/>
</dbReference>
<proteinExistence type="predicted"/>
<feature type="region of interest" description="Disordered" evidence="1">
    <location>
        <begin position="71"/>
        <end position="151"/>
    </location>
</feature>
<protein>
    <submittedName>
        <fullName evidence="2">Uncharacterized protein</fullName>
    </submittedName>
</protein>
<comment type="caution">
    <text evidence="2">The sequence shown here is derived from an EMBL/GenBank/DDBJ whole genome shotgun (WGS) entry which is preliminary data.</text>
</comment>
<sequence>MCFAAIHCPPNMHAQQPSRGGELLTHIWLLMNHLGLGTQFSEEDKEHADTSGASLSVSRLGMAIFPWDGALQGSTPEWDRDGGQSSGMGMGTGKALPAPALPRPRMGTGWVWREEAPPTGNPRPRPRFYLSGDEDDFGDGDGDRKSFPGPASLSSLILVAST</sequence>
<dbReference type="EMBL" id="BTGU01000008">
    <property type="protein sequence ID" value="GMN38758.1"/>
    <property type="molecule type" value="Genomic_DNA"/>
</dbReference>
<dbReference type="Proteomes" id="UP001187192">
    <property type="component" value="Unassembled WGS sequence"/>
</dbReference>
<evidence type="ECO:0000256" key="1">
    <source>
        <dbReference type="SAM" id="MobiDB-lite"/>
    </source>
</evidence>
<evidence type="ECO:0000313" key="3">
    <source>
        <dbReference type="Proteomes" id="UP001187192"/>
    </source>
</evidence>
<accession>A0AA88A3Y7</accession>
<evidence type="ECO:0000313" key="2">
    <source>
        <dbReference type="EMBL" id="GMN38758.1"/>
    </source>
</evidence>
<reference evidence="2" key="1">
    <citation type="submission" date="2023-07" db="EMBL/GenBank/DDBJ databases">
        <title>draft genome sequence of fig (Ficus carica).</title>
        <authorList>
            <person name="Takahashi T."/>
            <person name="Nishimura K."/>
        </authorList>
    </citation>
    <scope>NUCLEOTIDE SEQUENCE</scope>
</reference>
<dbReference type="AlphaFoldDB" id="A0AA88A3Y7"/>
<organism evidence="2 3">
    <name type="scientific">Ficus carica</name>
    <name type="common">Common fig</name>
    <dbReference type="NCBI Taxonomy" id="3494"/>
    <lineage>
        <taxon>Eukaryota</taxon>
        <taxon>Viridiplantae</taxon>
        <taxon>Streptophyta</taxon>
        <taxon>Embryophyta</taxon>
        <taxon>Tracheophyta</taxon>
        <taxon>Spermatophyta</taxon>
        <taxon>Magnoliopsida</taxon>
        <taxon>eudicotyledons</taxon>
        <taxon>Gunneridae</taxon>
        <taxon>Pentapetalae</taxon>
        <taxon>rosids</taxon>
        <taxon>fabids</taxon>
        <taxon>Rosales</taxon>
        <taxon>Moraceae</taxon>
        <taxon>Ficeae</taxon>
        <taxon>Ficus</taxon>
    </lineage>
</organism>
<keyword evidence="3" id="KW-1185">Reference proteome</keyword>
<gene>
    <name evidence="2" type="ORF">TIFTF001_007988</name>
</gene>